<dbReference type="RefSeq" id="WP_146843983.1">
    <property type="nucleotide sequence ID" value="NZ_BJWG01000018.1"/>
</dbReference>
<reference evidence="1 2" key="1">
    <citation type="submission" date="2019-07" db="EMBL/GenBank/DDBJ databases">
        <title>Whole genome shotgun sequence of Cellulomonas composti NBRC 100758.</title>
        <authorList>
            <person name="Hosoyama A."/>
            <person name="Uohara A."/>
            <person name="Ohji S."/>
            <person name="Ichikawa N."/>
        </authorList>
    </citation>
    <scope>NUCLEOTIDE SEQUENCE [LARGE SCALE GENOMIC DNA]</scope>
    <source>
        <strain evidence="1 2">NBRC 100758</strain>
    </source>
</reference>
<dbReference type="AlphaFoldDB" id="A0A511JEJ4"/>
<organism evidence="1 2">
    <name type="scientific">Cellulomonas composti</name>
    <dbReference type="NCBI Taxonomy" id="266130"/>
    <lineage>
        <taxon>Bacteria</taxon>
        <taxon>Bacillati</taxon>
        <taxon>Actinomycetota</taxon>
        <taxon>Actinomycetes</taxon>
        <taxon>Micrococcales</taxon>
        <taxon>Cellulomonadaceae</taxon>
        <taxon>Cellulomonas</taxon>
    </lineage>
</organism>
<sequence>MTDIPDLVDWLAAQPDLFETKKKLFGKSVIHKASGEKVVEGFRYFNSSIEELIAAFESGDLSAVQALEYALDEDGDPDTTSVALLLAYTKSGAFFAAQPEEHQDYVPVRVREPRFFPGSVALVAELDQSY</sequence>
<dbReference type="OrthoDB" id="5144883at2"/>
<dbReference type="Proteomes" id="UP000321720">
    <property type="component" value="Unassembled WGS sequence"/>
</dbReference>
<accession>A0A511JEJ4</accession>
<keyword evidence="2" id="KW-1185">Reference proteome</keyword>
<gene>
    <name evidence="1" type="ORF">CCO02nite_30040</name>
</gene>
<evidence type="ECO:0000313" key="1">
    <source>
        <dbReference type="EMBL" id="GEL96346.1"/>
    </source>
</evidence>
<protein>
    <submittedName>
        <fullName evidence="1">Uncharacterized protein</fullName>
    </submittedName>
</protein>
<dbReference type="EMBL" id="BJWG01000018">
    <property type="protein sequence ID" value="GEL96346.1"/>
    <property type="molecule type" value="Genomic_DNA"/>
</dbReference>
<proteinExistence type="predicted"/>
<evidence type="ECO:0000313" key="2">
    <source>
        <dbReference type="Proteomes" id="UP000321720"/>
    </source>
</evidence>
<comment type="caution">
    <text evidence="1">The sequence shown here is derived from an EMBL/GenBank/DDBJ whole genome shotgun (WGS) entry which is preliminary data.</text>
</comment>
<name>A0A511JEJ4_9CELL</name>